<comment type="similarity">
    <text evidence="1">Belongs to the Gram-positive plasmids replication protein type 1 family.</text>
</comment>
<name>Q926N7_LISIN</name>
<dbReference type="Pfam" id="PF01446">
    <property type="entry name" value="Rep_1"/>
    <property type="match status" value="1"/>
</dbReference>
<dbReference type="InterPro" id="IPR000989">
    <property type="entry name" value="Rep"/>
</dbReference>
<accession>Q926N7</accession>
<protein>
    <submittedName>
        <fullName evidence="3">Pli0015 protein</fullName>
    </submittedName>
</protein>
<evidence type="ECO:0000313" key="3">
    <source>
        <dbReference type="EMBL" id="CAC42013.1"/>
    </source>
</evidence>
<dbReference type="AlphaFoldDB" id="Q926N7"/>
<proteinExistence type="inferred from homology"/>
<dbReference type="eggNOG" id="COG5655">
    <property type="taxonomic scope" value="Bacteria"/>
</dbReference>
<dbReference type="GO" id="GO:0006260">
    <property type="term" value="P:DNA replication"/>
    <property type="evidence" value="ECO:0007669"/>
    <property type="project" value="UniProtKB-KW"/>
</dbReference>
<evidence type="ECO:0000256" key="2">
    <source>
        <dbReference type="ARBA" id="ARBA00022705"/>
    </source>
</evidence>
<reference evidence="4" key="1">
    <citation type="journal article" date="2001" name="Science">
        <title>Comparative genomics of Listeria species.</title>
        <authorList>
            <person name="Glaser P."/>
            <person name="Frangeul L."/>
            <person name="Buchrieser C."/>
            <person name="Rusniok C."/>
            <person name="Amend A."/>
            <person name="Baquero F."/>
            <person name="Berche P."/>
            <person name="Bloecker H."/>
            <person name="Brandt P."/>
            <person name="Chakraborty T."/>
            <person name="Charbit A."/>
            <person name="Chetouani F."/>
            <person name="Couve E."/>
            <person name="de Daruvar A."/>
            <person name="Dehoux P."/>
            <person name="Domann E."/>
            <person name="Dominguez-Bernal G."/>
            <person name="Duchaud E."/>
            <person name="Durant L."/>
            <person name="Dussurget O."/>
            <person name="Entian K.-D."/>
            <person name="Fsihi H."/>
            <person name="Garcia-del Portillo F."/>
            <person name="Garrido P."/>
            <person name="Gautier L."/>
            <person name="Goebel W."/>
            <person name="Gomez-Lopez N."/>
            <person name="Hain T."/>
            <person name="Hauf J."/>
            <person name="Jackson D."/>
            <person name="Jones L.-M."/>
            <person name="Kaerst U."/>
            <person name="Kreft J."/>
            <person name="Kuhn M."/>
            <person name="Kunst F."/>
            <person name="Kurapkat G."/>
            <person name="Madueno E."/>
            <person name="Maitournam A."/>
            <person name="Mata Vicente J."/>
            <person name="Ng E."/>
            <person name="Nedjari H."/>
            <person name="Nordsiek G."/>
            <person name="Novella S."/>
            <person name="de Pablos B."/>
            <person name="Perez-Diaz J.-C."/>
            <person name="Purcell R."/>
            <person name="Remmel B."/>
            <person name="Rose M."/>
            <person name="Schlueter T."/>
            <person name="Simoes N."/>
            <person name="Tierrez A."/>
            <person name="Vazquez-Boland J.-A."/>
            <person name="Voss H."/>
            <person name="Wehland J."/>
            <person name="Cossart P."/>
        </authorList>
    </citation>
    <scope>NUCLEOTIDE SEQUENCE [LARGE SCALE GENOMIC DNA]</scope>
    <source>
        <strain evidence="4">ATCC BAA-680 / CLIP 11262</strain>
    </source>
</reference>
<dbReference type="KEGG" id="lin:pli0015"/>
<keyword evidence="2" id="KW-0235">DNA replication</keyword>
<dbReference type="HOGENOM" id="CLU_056002_0_1_9"/>
<organism evidence="3 4">
    <name type="scientific">Listeria innocua serovar 6a (strain ATCC BAA-680 / CLIP 11262)</name>
    <dbReference type="NCBI Taxonomy" id="272626"/>
    <lineage>
        <taxon>Bacteria</taxon>
        <taxon>Bacillati</taxon>
        <taxon>Bacillota</taxon>
        <taxon>Bacilli</taxon>
        <taxon>Bacillales</taxon>
        <taxon>Listeriaceae</taxon>
        <taxon>Listeria</taxon>
    </lineage>
</organism>
<dbReference type="Proteomes" id="UP000002513">
    <property type="component" value="Plasmid pLI100"/>
</dbReference>
<dbReference type="GO" id="GO:0003677">
    <property type="term" value="F:DNA binding"/>
    <property type="evidence" value="ECO:0007669"/>
    <property type="project" value="InterPro"/>
</dbReference>
<dbReference type="EMBL" id="AL592102">
    <property type="protein sequence ID" value="CAC42013.1"/>
    <property type="molecule type" value="Genomic_DNA"/>
</dbReference>
<sequence>MCVHNSMISDEKTILCDKKANGKVQPWREKKTANVNYFELLQILKFKKAERVSQCGEILEFDVTQEGRMKLAKTWFCKSPLCPMCNWRKTMKRSVQTTKIVEEVIRQKPRARWLFLTLSVKNVFDGDQLDKSLKEMAIGFNRLMKYKKVAKNMIGFMRSTEITVNEKDGSYNQHMHVLLCVESTYFKNDDNYLSQEDWTKLWQKAMKLDYTPVVHIEAVKNKKRNKKSEYTAIQAAVQETAKYSVKDSDYLTGNVVNDLEVVKDLEKGLFRKRMIAYGGLLKQVHKELNLDDIEDGDLVRVDEDSDTEEKAYSIVAQWNWNLKNYYI</sequence>
<dbReference type="RefSeq" id="WP_011011020.1">
    <property type="nucleotide sequence ID" value="NC_003383.1"/>
</dbReference>
<gene>
    <name evidence="3" type="ordered locus">pli0015</name>
</gene>
<evidence type="ECO:0000256" key="1">
    <source>
        <dbReference type="ARBA" id="ARBA00008909"/>
    </source>
</evidence>
<evidence type="ECO:0000313" key="4">
    <source>
        <dbReference type="Proteomes" id="UP000002513"/>
    </source>
</evidence>
<geneLocation type="plasmid" evidence="3 4">
    <name>pLI100</name>
</geneLocation>
<keyword evidence="3" id="KW-0614">Plasmid</keyword>